<evidence type="ECO:0000256" key="1">
    <source>
        <dbReference type="ARBA" id="ARBA00004651"/>
    </source>
</evidence>
<keyword evidence="2" id="KW-0813">Transport</keyword>
<evidence type="ECO:0000256" key="4">
    <source>
        <dbReference type="ARBA" id="ARBA00022692"/>
    </source>
</evidence>
<dbReference type="Proteomes" id="UP001589788">
    <property type="component" value="Unassembled WGS sequence"/>
</dbReference>
<name>A0ABV6C4F9_9ACTN</name>
<keyword evidence="6 8" id="KW-0472">Membrane</keyword>
<dbReference type="EMBL" id="JBHLYQ010000044">
    <property type="protein sequence ID" value="MFC0081716.1"/>
    <property type="molecule type" value="Genomic_DNA"/>
</dbReference>
<keyword evidence="5 8" id="KW-1133">Transmembrane helix</keyword>
<evidence type="ECO:0000256" key="6">
    <source>
        <dbReference type="ARBA" id="ARBA00023136"/>
    </source>
</evidence>
<feature type="transmembrane region" description="Helical" evidence="8">
    <location>
        <begin position="34"/>
        <end position="58"/>
    </location>
</feature>
<feature type="transmembrane region" description="Helical" evidence="8">
    <location>
        <begin position="376"/>
        <end position="397"/>
    </location>
</feature>
<feature type="compositionally biased region" description="Low complexity" evidence="7">
    <location>
        <begin position="499"/>
        <end position="520"/>
    </location>
</feature>
<feature type="transmembrane region" description="Helical" evidence="8">
    <location>
        <begin position="126"/>
        <end position="148"/>
    </location>
</feature>
<feature type="transmembrane region" description="Helical" evidence="8">
    <location>
        <begin position="101"/>
        <end position="120"/>
    </location>
</feature>
<organism evidence="10 11">
    <name type="scientific">Aciditerrimonas ferrireducens</name>
    <dbReference type="NCBI Taxonomy" id="667306"/>
    <lineage>
        <taxon>Bacteria</taxon>
        <taxon>Bacillati</taxon>
        <taxon>Actinomycetota</taxon>
        <taxon>Acidimicrobiia</taxon>
        <taxon>Acidimicrobiales</taxon>
        <taxon>Acidimicrobiaceae</taxon>
        <taxon>Aciditerrimonas</taxon>
    </lineage>
</organism>
<keyword evidence="11" id="KW-1185">Reference proteome</keyword>
<dbReference type="InterPro" id="IPR036259">
    <property type="entry name" value="MFS_trans_sf"/>
</dbReference>
<feature type="transmembrane region" description="Helical" evidence="8">
    <location>
        <begin position="417"/>
        <end position="438"/>
    </location>
</feature>
<protein>
    <submittedName>
        <fullName evidence="10">MFS transporter</fullName>
    </submittedName>
</protein>
<keyword evidence="4 8" id="KW-0812">Transmembrane</keyword>
<sequence>MSPAGLAANGPVPNGSGPPRRAPRSAGTTARPGLALVVIMTGVLMSAVDTTIVVLALPELERALHVPLSGVVWVIIAYLLVITLLATQVGRLGDMFGRVRMYEAGFIVFIVGSALCALAVNELTIILFRVLQGVGGALITANSGAVIADTFPPERRGRAYGFNAVGFNLGAILGILLGGLIVTYVSWRWIFWINVPAGLVAFTLALRVLRDRGERQRQRLDLVGMVVLGAALFGVLWAMTRLATTAADGEVLGALLGGLALLVAFGFVERRQAAPMVNLGLFRIPTLTPTLLASLFQALANYAVLFLVIMYLQGVRGLSPLHASVLLVPGYLVGGLVGPVAGRLADKVGPVIPATVGLAVQVVALVVYAQLGTTTGLWLVVLAAVVNGVGSGNFFPANNSAVMKAAPGRQFGVASGMLRTFSNVGMVFSFAVAILVAARSIPRRLAFAIFVGTTHLTARLAGPFTSGLHAAFYASISAMALAAVCSATRVLTLRKHRSATPPAADRAPADPAVSASSGPA</sequence>
<feature type="transmembrane region" description="Helical" evidence="8">
    <location>
        <begin position="189"/>
        <end position="208"/>
    </location>
</feature>
<dbReference type="Gene3D" id="1.20.1720.10">
    <property type="entry name" value="Multidrug resistance protein D"/>
    <property type="match status" value="1"/>
</dbReference>
<comment type="caution">
    <text evidence="10">The sequence shown here is derived from an EMBL/GenBank/DDBJ whole genome shotgun (WGS) entry which is preliminary data.</text>
</comment>
<dbReference type="InterPro" id="IPR020846">
    <property type="entry name" value="MFS_dom"/>
</dbReference>
<feature type="transmembrane region" description="Helical" evidence="8">
    <location>
        <begin position="160"/>
        <end position="183"/>
    </location>
</feature>
<feature type="transmembrane region" description="Helical" evidence="8">
    <location>
        <begin position="351"/>
        <end position="369"/>
    </location>
</feature>
<dbReference type="Gene3D" id="1.20.1250.20">
    <property type="entry name" value="MFS general substrate transporter like domains"/>
    <property type="match status" value="1"/>
</dbReference>
<accession>A0ABV6C4F9</accession>
<feature type="domain" description="Major facilitator superfamily (MFS) profile" evidence="9">
    <location>
        <begin position="35"/>
        <end position="494"/>
    </location>
</feature>
<feature type="region of interest" description="Disordered" evidence="7">
    <location>
        <begin position="1"/>
        <end position="28"/>
    </location>
</feature>
<dbReference type="PANTHER" id="PTHR42718">
    <property type="entry name" value="MAJOR FACILITATOR SUPERFAMILY MULTIDRUG TRANSPORTER MFSC"/>
    <property type="match status" value="1"/>
</dbReference>
<evidence type="ECO:0000259" key="9">
    <source>
        <dbReference type="PROSITE" id="PS50850"/>
    </source>
</evidence>
<proteinExistence type="predicted"/>
<dbReference type="InterPro" id="IPR011701">
    <property type="entry name" value="MFS"/>
</dbReference>
<evidence type="ECO:0000256" key="3">
    <source>
        <dbReference type="ARBA" id="ARBA00022475"/>
    </source>
</evidence>
<feature type="transmembrane region" description="Helical" evidence="8">
    <location>
        <begin position="251"/>
        <end position="268"/>
    </location>
</feature>
<dbReference type="RefSeq" id="WP_248105788.1">
    <property type="nucleotide sequence ID" value="NZ_JAKHEX010000003.1"/>
</dbReference>
<evidence type="ECO:0000313" key="11">
    <source>
        <dbReference type="Proteomes" id="UP001589788"/>
    </source>
</evidence>
<dbReference type="Pfam" id="PF07690">
    <property type="entry name" value="MFS_1"/>
    <property type="match status" value="1"/>
</dbReference>
<gene>
    <name evidence="10" type="ORF">ACFFRE_06105</name>
</gene>
<dbReference type="PROSITE" id="PS50850">
    <property type="entry name" value="MFS"/>
    <property type="match status" value="1"/>
</dbReference>
<feature type="transmembrane region" description="Helical" evidence="8">
    <location>
        <begin position="220"/>
        <end position="239"/>
    </location>
</feature>
<evidence type="ECO:0000256" key="2">
    <source>
        <dbReference type="ARBA" id="ARBA00022448"/>
    </source>
</evidence>
<evidence type="ECO:0000256" key="5">
    <source>
        <dbReference type="ARBA" id="ARBA00022989"/>
    </source>
</evidence>
<feature type="transmembrane region" description="Helical" evidence="8">
    <location>
        <begin position="470"/>
        <end position="491"/>
    </location>
</feature>
<dbReference type="SUPFAM" id="SSF103473">
    <property type="entry name" value="MFS general substrate transporter"/>
    <property type="match status" value="1"/>
</dbReference>
<dbReference type="CDD" id="cd17321">
    <property type="entry name" value="MFS_MMR_MDR_like"/>
    <property type="match status" value="1"/>
</dbReference>
<dbReference type="PANTHER" id="PTHR42718:SF46">
    <property type="entry name" value="BLR6921 PROTEIN"/>
    <property type="match status" value="1"/>
</dbReference>
<feature type="region of interest" description="Disordered" evidence="7">
    <location>
        <begin position="498"/>
        <end position="520"/>
    </location>
</feature>
<feature type="transmembrane region" description="Helical" evidence="8">
    <location>
        <begin position="70"/>
        <end position="89"/>
    </location>
</feature>
<reference evidence="10 11" key="1">
    <citation type="submission" date="2024-09" db="EMBL/GenBank/DDBJ databases">
        <authorList>
            <person name="Sun Q."/>
            <person name="Mori K."/>
        </authorList>
    </citation>
    <scope>NUCLEOTIDE SEQUENCE [LARGE SCALE GENOMIC DNA]</scope>
    <source>
        <strain evidence="10 11">JCM 15389</strain>
    </source>
</reference>
<evidence type="ECO:0000256" key="7">
    <source>
        <dbReference type="SAM" id="MobiDB-lite"/>
    </source>
</evidence>
<comment type="subcellular location">
    <subcellularLocation>
        <location evidence="1">Cell membrane</location>
        <topology evidence="1">Multi-pass membrane protein</topology>
    </subcellularLocation>
</comment>
<feature type="transmembrane region" description="Helical" evidence="8">
    <location>
        <begin position="289"/>
        <end position="312"/>
    </location>
</feature>
<evidence type="ECO:0000313" key="10">
    <source>
        <dbReference type="EMBL" id="MFC0081716.1"/>
    </source>
</evidence>
<keyword evidence="3" id="KW-1003">Cell membrane</keyword>
<evidence type="ECO:0000256" key="8">
    <source>
        <dbReference type="SAM" id="Phobius"/>
    </source>
</evidence>